<reference evidence="3" key="1">
    <citation type="journal article" date="2013" name="Ind. Biotechnol.">
        <title>Comparative genomics analysis of Trichoderma reesei strains.</title>
        <authorList>
            <person name="Koike H."/>
            <person name="Aerts A."/>
            <person name="LaButti K."/>
            <person name="Grigoriev I.V."/>
            <person name="Baker S.E."/>
        </authorList>
    </citation>
    <scope>NUCLEOTIDE SEQUENCE [LARGE SCALE GENOMIC DNA]</scope>
    <source>
        <strain evidence="3">ATCC 56765 / BCRC 32924 / NRRL 11460 / Rut C-30</strain>
    </source>
</reference>
<dbReference type="HOGENOM" id="CLU_1981879_0_0_1"/>
<name>A0A024SDG4_HYPJR</name>
<sequence length="129" mass="14074">MVGGLRKPQPTPCHHPIASSDPSSRVSGQLVLMFVRTTRPPWQVHDTMDAREEDGNSSVNLSSTVSSLVHSLYGVQSLFLLVPPLLSPLSATPLLAVLRCRCLVPGALQFNSQLLPRYEALTRKLFTLG</sequence>
<evidence type="ECO:0000256" key="1">
    <source>
        <dbReference type="SAM" id="MobiDB-lite"/>
    </source>
</evidence>
<dbReference type="KEGG" id="trr:M419DRAFT_76966"/>
<gene>
    <name evidence="2" type="ORF">M419DRAFT_76966</name>
</gene>
<protein>
    <submittedName>
        <fullName evidence="2">Uncharacterized protein</fullName>
    </submittedName>
</protein>
<dbReference type="EMBL" id="KI911144">
    <property type="protein sequence ID" value="ETS03118.1"/>
    <property type="molecule type" value="Genomic_DNA"/>
</dbReference>
<accession>A0A024SDG4</accession>
<evidence type="ECO:0000313" key="2">
    <source>
        <dbReference type="EMBL" id="ETS03118.1"/>
    </source>
</evidence>
<organism evidence="2 3">
    <name type="scientific">Hypocrea jecorina (strain ATCC 56765 / BCRC 32924 / NRRL 11460 / Rut C-30)</name>
    <name type="common">Trichoderma reesei</name>
    <dbReference type="NCBI Taxonomy" id="1344414"/>
    <lineage>
        <taxon>Eukaryota</taxon>
        <taxon>Fungi</taxon>
        <taxon>Dikarya</taxon>
        <taxon>Ascomycota</taxon>
        <taxon>Pezizomycotina</taxon>
        <taxon>Sordariomycetes</taxon>
        <taxon>Hypocreomycetidae</taxon>
        <taxon>Hypocreales</taxon>
        <taxon>Hypocreaceae</taxon>
        <taxon>Trichoderma</taxon>
    </lineage>
</organism>
<dbReference type="Proteomes" id="UP000024376">
    <property type="component" value="Unassembled WGS sequence"/>
</dbReference>
<evidence type="ECO:0000313" key="3">
    <source>
        <dbReference type="Proteomes" id="UP000024376"/>
    </source>
</evidence>
<dbReference type="AlphaFoldDB" id="A0A024SDG4"/>
<dbReference type="OrthoDB" id="10567511at2759"/>
<proteinExistence type="predicted"/>
<feature type="region of interest" description="Disordered" evidence="1">
    <location>
        <begin position="1"/>
        <end position="24"/>
    </location>
</feature>